<proteinExistence type="predicted"/>
<evidence type="ECO:0000256" key="1">
    <source>
        <dbReference type="SAM" id="MobiDB-lite"/>
    </source>
</evidence>
<evidence type="ECO:0000313" key="2">
    <source>
        <dbReference type="EMBL" id="KAL0174122.1"/>
    </source>
</evidence>
<feature type="non-terminal residue" evidence="2">
    <location>
        <position position="69"/>
    </location>
</feature>
<accession>A0ABD0PJ95</accession>
<comment type="caution">
    <text evidence="2">The sequence shown here is derived from an EMBL/GenBank/DDBJ whole genome shotgun (WGS) entry which is preliminary data.</text>
</comment>
<keyword evidence="3" id="KW-1185">Reference proteome</keyword>
<reference evidence="2 3" key="1">
    <citation type="submission" date="2024-05" db="EMBL/GenBank/DDBJ databases">
        <title>Genome sequencing and assembly of Indian major carp, Cirrhinus mrigala (Hamilton, 1822).</title>
        <authorList>
            <person name="Mohindra V."/>
            <person name="Chowdhury L.M."/>
            <person name="Lal K."/>
            <person name="Jena J.K."/>
        </authorList>
    </citation>
    <scope>NUCLEOTIDE SEQUENCE [LARGE SCALE GENOMIC DNA]</scope>
    <source>
        <strain evidence="2">CM1030</strain>
        <tissue evidence="2">Blood</tissue>
    </source>
</reference>
<evidence type="ECO:0008006" key="4">
    <source>
        <dbReference type="Google" id="ProtNLM"/>
    </source>
</evidence>
<organism evidence="2 3">
    <name type="scientific">Cirrhinus mrigala</name>
    <name type="common">Mrigala</name>
    <dbReference type="NCBI Taxonomy" id="683832"/>
    <lineage>
        <taxon>Eukaryota</taxon>
        <taxon>Metazoa</taxon>
        <taxon>Chordata</taxon>
        <taxon>Craniata</taxon>
        <taxon>Vertebrata</taxon>
        <taxon>Euteleostomi</taxon>
        <taxon>Actinopterygii</taxon>
        <taxon>Neopterygii</taxon>
        <taxon>Teleostei</taxon>
        <taxon>Ostariophysi</taxon>
        <taxon>Cypriniformes</taxon>
        <taxon>Cyprinidae</taxon>
        <taxon>Labeoninae</taxon>
        <taxon>Labeonini</taxon>
        <taxon>Cirrhinus</taxon>
    </lineage>
</organism>
<protein>
    <recommendedName>
        <fullName evidence="4">PEST proteolytic signal-containing nuclear protein</fullName>
    </recommendedName>
</protein>
<feature type="compositionally biased region" description="Basic and acidic residues" evidence="1">
    <location>
        <begin position="60"/>
        <end position="69"/>
    </location>
</feature>
<dbReference type="EMBL" id="JAMKFB020000015">
    <property type="protein sequence ID" value="KAL0174122.1"/>
    <property type="molecule type" value="Genomic_DNA"/>
</dbReference>
<dbReference type="AlphaFoldDB" id="A0ABD0PJ95"/>
<gene>
    <name evidence="2" type="ORF">M9458_030090</name>
</gene>
<feature type="region of interest" description="Disordered" evidence="1">
    <location>
        <begin position="1"/>
        <end position="69"/>
    </location>
</feature>
<name>A0ABD0PJ95_CIRMR</name>
<evidence type="ECO:0000313" key="3">
    <source>
        <dbReference type="Proteomes" id="UP001529510"/>
    </source>
</evidence>
<dbReference type="Proteomes" id="UP001529510">
    <property type="component" value="Unassembled WGS sequence"/>
</dbReference>
<sequence>MAGKCKESLTNGDLSSEADADSTSRRLSFMKMVGKGKMKRESMQDHSSQGPEEEPVEEVPEVKPREPLS</sequence>
<feature type="non-terminal residue" evidence="2">
    <location>
        <position position="1"/>
    </location>
</feature>